<organism evidence="1 2">
    <name type="scientific">Entomophthora muscae</name>
    <dbReference type="NCBI Taxonomy" id="34485"/>
    <lineage>
        <taxon>Eukaryota</taxon>
        <taxon>Fungi</taxon>
        <taxon>Fungi incertae sedis</taxon>
        <taxon>Zoopagomycota</taxon>
        <taxon>Entomophthoromycotina</taxon>
        <taxon>Entomophthoromycetes</taxon>
        <taxon>Entomophthorales</taxon>
        <taxon>Entomophthoraceae</taxon>
        <taxon>Entomophthora</taxon>
    </lineage>
</organism>
<keyword evidence="2" id="KW-1185">Reference proteome</keyword>
<evidence type="ECO:0000313" key="1">
    <source>
        <dbReference type="EMBL" id="KAJ9048674.1"/>
    </source>
</evidence>
<protein>
    <submittedName>
        <fullName evidence="1">Uncharacterized protein</fullName>
    </submittedName>
</protein>
<reference evidence="1" key="1">
    <citation type="submission" date="2022-04" db="EMBL/GenBank/DDBJ databases">
        <title>Genome of the entomopathogenic fungus Entomophthora muscae.</title>
        <authorList>
            <person name="Elya C."/>
            <person name="Lovett B.R."/>
            <person name="Lee E."/>
            <person name="Macias A.M."/>
            <person name="Hajek A.E."/>
            <person name="De Bivort B.L."/>
            <person name="Kasson M.T."/>
            <person name="De Fine Licht H.H."/>
            <person name="Stajich J.E."/>
        </authorList>
    </citation>
    <scope>NUCLEOTIDE SEQUENCE</scope>
    <source>
        <strain evidence="1">Berkeley</strain>
    </source>
</reference>
<accession>A0ACC2RF33</accession>
<evidence type="ECO:0000313" key="2">
    <source>
        <dbReference type="Proteomes" id="UP001165960"/>
    </source>
</evidence>
<dbReference type="EMBL" id="QTSX02007344">
    <property type="protein sequence ID" value="KAJ9048674.1"/>
    <property type="molecule type" value="Genomic_DNA"/>
</dbReference>
<proteinExistence type="predicted"/>
<comment type="caution">
    <text evidence="1">The sequence shown here is derived from an EMBL/GenBank/DDBJ whole genome shotgun (WGS) entry which is preliminary data.</text>
</comment>
<name>A0ACC2RF33_9FUNG</name>
<sequence>MMLHLLIIKSIAAENNRGLDSLHQMNLDPAQVQEFCSNIDSHPDPCYLAKNICTSSEDLINFKSLYYCELQRSFPFMLLIAILLLLALFYLLYYCSEYYLSIPLQRLVLAVEMDSQIAGVTLLAFANGAPDLFTALAGSDSREGPPGSGIPLIIGNILGGGMFTACLAMAISILVSRPNIVNPDDIFFGTDELPDPSKKNVDRSWIVLPRGFFVNLGVYFSGFILLAILCVTLDLSFAYPPTQFSIYLIYIVYTIYPRFQPQIHSILYNSWPSAVFKSSLLPLFSLDSPSITLTAPDTNNANPTSNNSTSIQHHPVPTNHDLSHPTSAQSSPSMESPLERTVGSPGQSELRHQGTPDSYLLPSSVPLISKPSPAMLSAEIQPMAENRSTSCQTTKADSDVSQMLVRYGFQDASGSWGLFRLFSLKFNQPLEKKLSWGLFEHAATILTFPIVAPFFFSVTPSLGTWTLIDRGTDAWDEVDFACDSEDRSALAPNSAQASPTILTSRALILRQLVAMPKEGVSNFRRFQALTLVLFGVLSAVSLGYGLRPISFGIPGFAVGLLVGAVAGGLIYWLSCTLPSTTEHYRELLAKHLESLDAKAVPSFNLNYLPQDVTIFQHTDTLKDTLQDTLSPEFIEAGSGFNHQPKIPGIWLADEAGPSHQHPSFIPNSHPSWPTTFDALTRRGSYSSAMRKSSSMYSLSPNQKLRGFLSKTNPDLKPLDYVFRLDCCILVISIVMAILYIKTLSSLLVGLLQVLADILRLPPALVGMTVLAWGNSISDLISAVAMAKGGYSMIALTSTLAGPVLNLLLIFGVTLCDTLVRNGPIKLPGVPPVTWVAMGSLFINCVMILILVLPTKKGLGQIRRPGLSVLPYVQIGIFIMFLIAVAVVQLIV</sequence>
<gene>
    <name evidence="1" type="ORF">DSO57_1032498</name>
</gene>
<dbReference type="Proteomes" id="UP001165960">
    <property type="component" value="Unassembled WGS sequence"/>
</dbReference>